<dbReference type="SMART" id="SM00834">
    <property type="entry name" value="CxxC_CXXC_SSSS"/>
    <property type="match status" value="1"/>
</dbReference>
<evidence type="ECO:0000259" key="2">
    <source>
        <dbReference type="SMART" id="SM00834"/>
    </source>
</evidence>
<sequence length="100" mass="10462">MPNYDYVCETCGHRFEVFQSMNDAKLQDCPLESCSGKVKRLLGTGAGLLFKGAGFYQTDYRSSSYQAGAKSDSAASKPAESSTPAAPAAAPAPAPSKSSE</sequence>
<comment type="caution">
    <text evidence="3">The sequence shown here is derived from an EMBL/GenBank/DDBJ whole genome shotgun (WGS) entry which is preliminary data.</text>
</comment>
<dbReference type="RefSeq" id="WP_264500508.1">
    <property type="nucleotide sequence ID" value="NZ_JAPDDS010000003.1"/>
</dbReference>
<accession>A0ABT3FLV4</accession>
<keyword evidence="4" id="KW-1185">Reference proteome</keyword>
<feature type="compositionally biased region" description="Low complexity" evidence="1">
    <location>
        <begin position="73"/>
        <end position="100"/>
    </location>
</feature>
<protein>
    <submittedName>
        <fullName evidence="3">Zinc ribbon domain-containing protein</fullName>
    </submittedName>
</protein>
<dbReference type="PANTHER" id="PTHR34404">
    <property type="entry name" value="REGULATORY PROTEIN, FMDB FAMILY"/>
    <property type="match status" value="1"/>
</dbReference>
<feature type="domain" description="Putative regulatory protein FmdB zinc ribbon" evidence="2">
    <location>
        <begin position="1"/>
        <end position="43"/>
    </location>
</feature>
<evidence type="ECO:0000313" key="3">
    <source>
        <dbReference type="EMBL" id="MCW1884551.1"/>
    </source>
</evidence>
<evidence type="ECO:0000256" key="1">
    <source>
        <dbReference type="SAM" id="MobiDB-lite"/>
    </source>
</evidence>
<name>A0ABT3FLV4_9BACT</name>
<dbReference type="NCBIfam" id="TIGR02605">
    <property type="entry name" value="CxxC_CxxC_SSSS"/>
    <property type="match status" value="1"/>
</dbReference>
<proteinExistence type="predicted"/>
<dbReference type="InterPro" id="IPR013429">
    <property type="entry name" value="Regulatory_FmdB_Zinc_ribbon"/>
</dbReference>
<dbReference type="Proteomes" id="UP001207930">
    <property type="component" value="Unassembled WGS sequence"/>
</dbReference>
<gene>
    <name evidence="3" type="ORF">OKA04_07390</name>
</gene>
<feature type="region of interest" description="Disordered" evidence="1">
    <location>
        <begin position="67"/>
        <end position="100"/>
    </location>
</feature>
<reference evidence="3 4" key="1">
    <citation type="submission" date="2022-10" db="EMBL/GenBank/DDBJ databases">
        <title>Luteolibacter flavescens strain MCCC 1K03193, whole genome shotgun sequencing project.</title>
        <authorList>
            <person name="Zhao G."/>
            <person name="Shen L."/>
        </authorList>
    </citation>
    <scope>NUCLEOTIDE SEQUENCE [LARGE SCALE GENOMIC DNA]</scope>
    <source>
        <strain evidence="3 4">MCCC 1K03193</strain>
    </source>
</reference>
<dbReference type="EMBL" id="JAPDDS010000003">
    <property type="protein sequence ID" value="MCW1884551.1"/>
    <property type="molecule type" value="Genomic_DNA"/>
</dbReference>
<evidence type="ECO:0000313" key="4">
    <source>
        <dbReference type="Proteomes" id="UP001207930"/>
    </source>
</evidence>
<organism evidence="3 4">
    <name type="scientific">Luteolibacter flavescens</name>
    <dbReference type="NCBI Taxonomy" id="1859460"/>
    <lineage>
        <taxon>Bacteria</taxon>
        <taxon>Pseudomonadati</taxon>
        <taxon>Verrucomicrobiota</taxon>
        <taxon>Verrucomicrobiia</taxon>
        <taxon>Verrucomicrobiales</taxon>
        <taxon>Verrucomicrobiaceae</taxon>
        <taxon>Luteolibacter</taxon>
    </lineage>
</organism>
<dbReference type="PANTHER" id="PTHR34404:SF2">
    <property type="entry name" value="CONSERVED SERINE RICH PROTEIN"/>
    <property type="match status" value="1"/>
</dbReference>
<dbReference type="Pfam" id="PF09723">
    <property type="entry name" value="Zn_ribbon_8"/>
    <property type="match status" value="1"/>
</dbReference>